<dbReference type="Pfam" id="PF13487">
    <property type="entry name" value="HD_5"/>
    <property type="match status" value="1"/>
</dbReference>
<dbReference type="AlphaFoldDB" id="A0A857DEX9"/>
<dbReference type="PROSITE" id="PS51832">
    <property type="entry name" value="HD_GYP"/>
    <property type="match status" value="1"/>
</dbReference>
<evidence type="ECO:0000313" key="3">
    <source>
        <dbReference type="EMBL" id="QGZ99250.1"/>
    </source>
</evidence>
<name>A0A857DEX9_9FIRM</name>
<sequence>MEAIYLRDLRHAIRVANMSKRLADFLCLSEEEKNELYISCLFHDVGKSFLYQDILNKSGNLTAEEKKHVETHPILSFKEVINIGYSEKVAEDILYHHENFDGTGYPYGRKGQSIPLGARILRITDTFDALTNDRPYRRAMKADTAFEIMKRQKEFYDPELYKLFYLLYAKNK</sequence>
<proteinExistence type="predicted"/>
<feature type="domain" description="HD" evidence="1">
    <location>
        <begin position="8"/>
        <end position="130"/>
    </location>
</feature>
<dbReference type="EMBL" id="CP046996">
    <property type="protein sequence ID" value="QGZ99250.1"/>
    <property type="molecule type" value="Genomic_DNA"/>
</dbReference>
<evidence type="ECO:0000259" key="2">
    <source>
        <dbReference type="PROSITE" id="PS51832"/>
    </source>
</evidence>
<feature type="domain" description="HD-GYP" evidence="2">
    <location>
        <begin position="1"/>
        <end position="172"/>
    </location>
</feature>
<dbReference type="SUPFAM" id="SSF109604">
    <property type="entry name" value="HD-domain/PDEase-like"/>
    <property type="match status" value="1"/>
</dbReference>
<gene>
    <name evidence="3" type="ORF">GQ588_00485</name>
</gene>
<dbReference type="RefSeq" id="WP_158208072.1">
    <property type="nucleotide sequence ID" value="NZ_CP046996.1"/>
</dbReference>
<dbReference type="InterPro" id="IPR003607">
    <property type="entry name" value="HD/PDEase_dom"/>
</dbReference>
<dbReference type="Gene3D" id="1.10.3210.10">
    <property type="entry name" value="Hypothetical protein af1432"/>
    <property type="match status" value="1"/>
</dbReference>
<evidence type="ECO:0000259" key="1">
    <source>
        <dbReference type="PROSITE" id="PS51831"/>
    </source>
</evidence>
<dbReference type="PROSITE" id="PS51831">
    <property type="entry name" value="HD"/>
    <property type="match status" value="1"/>
</dbReference>
<dbReference type="Proteomes" id="UP000430508">
    <property type="component" value="Chromosome"/>
</dbReference>
<protein>
    <submittedName>
        <fullName evidence="3">HD domain-containing protein</fullName>
    </submittedName>
</protein>
<evidence type="ECO:0000313" key="4">
    <source>
        <dbReference type="Proteomes" id="UP000430508"/>
    </source>
</evidence>
<dbReference type="PANTHER" id="PTHR43155">
    <property type="entry name" value="CYCLIC DI-GMP PHOSPHODIESTERASE PA4108-RELATED"/>
    <property type="match status" value="1"/>
</dbReference>
<dbReference type="SMART" id="SM00471">
    <property type="entry name" value="HDc"/>
    <property type="match status" value="1"/>
</dbReference>
<reference evidence="3 4" key="1">
    <citation type="submission" date="2019-12" db="EMBL/GenBank/DDBJ databases">
        <title>Sequence classification of anaerobic respiratory reductive dehalogenases: First we see many, then we see few.</title>
        <authorList>
            <person name="Molenda O."/>
            <person name="Puentes Jacome L.A."/>
            <person name="Cao X."/>
            <person name="Nesbo C.L."/>
            <person name="Tang S."/>
            <person name="Morson N."/>
            <person name="Patron J."/>
            <person name="Lomheim L."/>
            <person name="Wishart D.S."/>
            <person name="Edwards E.A."/>
        </authorList>
    </citation>
    <scope>NUCLEOTIDE SEQUENCE [LARGE SCALE GENOMIC DNA]</scope>
    <source>
        <strain evidence="3 4">12DCA</strain>
    </source>
</reference>
<dbReference type="InterPro" id="IPR006674">
    <property type="entry name" value="HD_domain"/>
</dbReference>
<dbReference type="PANTHER" id="PTHR43155:SF2">
    <property type="entry name" value="CYCLIC DI-GMP PHOSPHODIESTERASE PA4108"/>
    <property type="match status" value="1"/>
</dbReference>
<dbReference type="CDD" id="cd00077">
    <property type="entry name" value="HDc"/>
    <property type="match status" value="1"/>
</dbReference>
<dbReference type="InterPro" id="IPR037522">
    <property type="entry name" value="HD_GYP_dom"/>
</dbReference>
<organism evidence="3 4">
    <name type="scientific">Dehalobacter restrictus</name>
    <dbReference type="NCBI Taxonomy" id="55583"/>
    <lineage>
        <taxon>Bacteria</taxon>
        <taxon>Bacillati</taxon>
        <taxon>Bacillota</taxon>
        <taxon>Clostridia</taxon>
        <taxon>Eubacteriales</taxon>
        <taxon>Desulfitobacteriaceae</taxon>
        <taxon>Dehalobacter</taxon>
    </lineage>
</organism>
<accession>A0A857DEX9</accession>